<keyword evidence="6" id="KW-0479">Metal-binding</keyword>
<keyword evidence="8" id="KW-0735">Signal-anchor</keyword>
<keyword evidence="7" id="KW-0256">Endoplasmic reticulum</keyword>
<comment type="subcellular location">
    <subcellularLocation>
        <location evidence="2">Endoplasmic reticulum membrane</location>
        <topology evidence="2">Single-pass type II membrane protein</topology>
    </subcellularLocation>
    <subcellularLocation>
        <location evidence="1">Golgi apparatus membrane</location>
        <topology evidence="1">Single-pass type II membrane protein</topology>
    </subcellularLocation>
</comment>
<dbReference type="GO" id="GO:0016020">
    <property type="term" value="C:membrane"/>
    <property type="evidence" value="ECO:0007669"/>
    <property type="project" value="InterPro"/>
</dbReference>
<keyword evidence="12" id="KW-1015">Disulfide bond</keyword>
<keyword evidence="3" id="KW-0328">Glycosyltransferase</keyword>
<evidence type="ECO:0000256" key="14">
    <source>
        <dbReference type="ARBA" id="ARBA00042865"/>
    </source>
</evidence>
<dbReference type="GO" id="GO:0046872">
    <property type="term" value="F:metal ion binding"/>
    <property type="evidence" value="ECO:0007669"/>
    <property type="project" value="UniProtKB-KW"/>
</dbReference>
<gene>
    <name evidence="15" type="ORF">ONT05_14285</name>
</gene>
<dbReference type="PANTHER" id="PTHR46025:SF3">
    <property type="entry name" value="XYLOSYLTRANSFERASE OXT"/>
    <property type="match status" value="1"/>
</dbReference>
<evidence type="ECO:0000256" key="2">
    <source>
        <dbReference type="ARBA" id="ARBA00004648"/>
    </source>
</evidence>
<organism evidence="15 16">
    <name type="scientific">Segatella copri</name>
    <dbReference type="NCBI Taxonomy" id="165179"/>
    <lineage>
        <taxon>Bacteria</taxon>
        <taxon>Pseudomonadati</taxon>
        <taxon>Bacteroidota</taxon>
        <taxon>Bacteroidia</taxon>
        <taxon>Bacteroidales</taxon>
        <taxon>Prevotellaceae</taxon>
        <taxon>Segatella</taxon>
    </lineage>
</organism>
<evidence type="ECO:0000256" key="1">
    <source>
        <dbReference type="ARBA" id="ARBA00004323"/>
    </source>
</evidence>
<evidence type="ECO:0000256" key="7">
    <source>
        <dbReference type="ARBA" id="ARBA00022824"/>
    </source>
</evidence>
<dbReference type="GO" id="GO:0030158">
    <property type="term" value="F:protein xylosyltransferase activity"/>
    <property type="evidence" value="ECO:0007669"/>
    <property type="project" value="InterPro"/>
</dbReference>
<keyword evidence="10" id="KW-0333">Golgi apparatus</keyword>
<dbReference type="GO" id="GO:0050650">
    <property type="term" value="P:chondroitin sulfate proteoglycan biosynthetic process"/>
    <property type="evidence" value="ECO:0007669"/>
    <property type="project" value="TreeGrafter"/>
</dbReference>
<dbReference type="AlphaFoldDB" id="A0AAW5TUH1"/>
<evidence type="ECO:0000256" key="10">
    <source>
        <dbReference type="ARBA" id="ARBA00023034"/>
    </source>
</evidence>
<dbReference type="PANTHER" id="PTHR46025">
    <property type="entry name" value="XYLOSYLTRANSFERASE OXT"/>
    <property type="match status" value="1"/>
</dbReference>
<evidence type="ECO:0000313" key="16">
    <source>
        <dbReference type="Proteomes" id="UP001209074"/>
    </source>
</evidence>
<comment type="caution">
    <text evidence="15">The sequence shown here is derived from an EMBL/GenBank/DDBJ whole genome shotgun (WGS) entry which is preliminary data.</text>
</comment>
<evidence type="ECO:0000313" key="15">
    <source>
        <dbReference type="EMBL" id="MCW4094694.1"/>
    </source>
</evidence>
<dbReference type="Pfam" id="PF02485">
    <property type="entry name" value="Branch"/>
    <property type="match status" value="1"/>
</dbReference>
<keyword evidence="11" id="KW-0472">Membrane</keyword>
<evidence type="ECO:0000256" key="6">
    <source>
        <dbReference type="ARBA" id="ARBA00022723"/>
    </source>
</evidence>
<dbReference type="InterPro" id="IPR043538">
    <property type="entry name" value="XYLT"/>
</dbReference>
<proteinExistence type="predicted"/>
<protein>
    <recommendedName>
        <fullName evidence="14">Peptide O-xylosyltransferase</fullName>
    </recommendedName>
</protein>
<evidence type="ECO:0000256" key="13">
    <source>
        <dbReference type="ARBA" id="ARBA00023180"/>
    </source>
</evidence>
<dbReference type="EMBL" id="JAPDUS010000037">
    <property type="protein sequence ID" value="MCW4094694.1"/>
    <property type="molecule type" value="Genomic_DNA"/>
</dbReference>
<dbReference type="GO" id="GO:0015012">
    <property type="term" value="P:heparan sulfate proteoglycan biosynthetic process"/>
    <property type="evidence" value="ECO:0007669"/>
    <property type="project" value="TreeGrafter"/>
</dbReference>
<keyword evidence="13" id="KW-0325">Glycoprotein</keyword>
<evidence type="ECO:0000256" key="12">
    <source>
        <dbReference type="ARBA" id="ARBA00023157"/>
    </source>
</evidence>
<evidence type="ECO:0000256" key="11">
    <source>
        <dbReference type="ARBA" id="ARBA00023136"/>
    </source>
</evidence>
<name>A0AAW5TUH1_9BACT</name>
<sequence>MKHCILMTVYKDVEQINRIIEFAPENFDFYVHIDKKSKITRSDISKRANVFSEYRIYWGAVEHLKAFLFLMNKAFHSEKRYDFYHLITGQDFYATSFDNFEKLLEKDKIYISYFNLPRKKWWHGGFAIVRYKSFASKLDLRKRSCKVLNYLYYICQRLFTRGCDLPSYRLYGGLVYCSICGGAIKWVLDSEISRDLLNRLENTTCGEELFFQTVLLNSPFSENIINNNLRIMDWNVKSPPKVLREEDFHKIIDSNCLFCRKVDSKASKMLIKLLMNKICLG</sequence>
<dbReference type="InterPro" id="IPR003406">
    <property type="entry name" value="Glyco_trans_14"/>
</dbReference>
<dbReference type="RefSeq" id="WP_264960386.1">
    <property type="nucleotide sequence ID" value="NZ_JAPDUQ010000005.1"/>
</dbReference>
<keyword evidence="5" id="KW-0812">Transmembrane</keyword>
<evidence type="ECO:0000256" key="9">
    <source>
        <dbReference type="ARBA" id="ARBA00022989"/>
    </source>
</evidence>
<keyword evidence="4" id="KW-0808">Transferase</keyword>
<evidence type="ECO:0000256" key="8">
    <source>
        <dbReference type="ARBA" id="ARBA00022968"/>
    </source>
</evidence>
<evidence type="ECO:0000256" key="5">
    <source>
        <dbReference type="ARBA" id="ARBA00022692"/>
    </source>
</evidence>
<dbReference type="Proteomes" id="UP001209074">
    <property type="component" value="Unassembled WGS sequence"/>
</dbReference>
<accession>A0AAW5TUH1</accession>
<keyword evidence="9" id="KW-1133">Transmembrane helix</keyword>
<evidence type="ECO:0000256" key="3">
    <source>
        <dbReference type="ARBA" id="ARBA00022676"/>
    </source>
</evidence>
<evidence type="ECO:0000256" key="4">
    <source>
        <dbReference type="ARBA" id="ARBA00022679"/>
    </source>
</evidence>
<reference evidence="15" key="1">
    <citation type="submission" date="2022-11" db="EMBL/GenBank/DDBJ databases">
        <title>Genomic repertoires linked with pathogenic potency of arthritogenic Prevotella copri isolated from the gut of rheumatoid arthritis patients.</title>
        <authorList>
            <person name="Nii T."/>
            <person name="Maeda Y."/>
            <person name="Motooka D."/>
            <person name="Naito M."/>
            <person name="Matsumoto Y."/>
            <person name="Ogawa T."/>
            <person name="Oguro-Igashira E."/>
            <person name="Kishikawa T."/>
            <person name="Yamashita M."/>
            <person name="Koizumi S."/>
            <person name="Kurakawa T."/>
            <person name="Okumura R."/>
            <person name="Kayama H."/>
            <person name="Murakami M."/>
            <person name="Sakaguchi T."/>
            <person name="Das B."/>
            <person name="Nakamura S."/>
            <person name="Okada Y."/>
            <person name="Kumanogoh A."/>
            <person name="Takeda K."/>
        </authorList>
    </citation>
    <scope>NUCLEOTIDE SEQUENCE</scope>
    <source>
        <strain evidence="15">N016-13</strain>
    </source>
</reference>